<reference evidence="2 3" key="1">
    <citation type="journal article" date="2016" name="Mol. Biol. Evol.">
        <title>Comparative Genomics of Early-Diverging Mushroom-Forming Fungi Provides Insights into the Origins of Lignocellulose Decay Capabilities.</title>
        <authorList>
            <person name="Nagy L.G."/>
            <person name="Riley R."/>
            <person name="Tritt A."/>
            <person name="Adam C."/>
            <person name="Daum C."/>
            <person name="Floudas D."/>
            <person name="Sun H."/>
            <person name="Yadav J.S."/>
            <person name="Pangilinan J."/>
            <person name="Larsson K.H."/>
            <person name="Matsuura K."/>
            <person name="Barry K."/>
            <person name="Labutti K."/>
            <person name="Kuo R."/>
            <person name="Ohm R.A."/>
            <person name="Bhattacharya S.S."/>
            <person name="Shirouzu T."/>
            <person name="Yoshinaga Y."/>
            <person name="Martin F.M."/>
            <person name="Grigoriev I.V."/>
            <person name="Hibbett D.S."/>
        </authorList>
    </citation>
    <scope>NUCLEOTIDE SEQUENCE [LARGE SCALE GENOMIC DNA]</scope>
    <source>
        <strain evidence="2 3">CBS 109695</strain>
    </source>
</reference>
<dbReference type="Gene3D" id="3.40.50.300">
    <property type="entry name" value="P-loop containing nucleotide triphosphate hydrolases"/>
    <property type="match status" value="1"/>
</dbReference>
<dbReference type="AlphaFoldDB" id="A0A166KQ55"/>
<dbReference type="SUPFAM" id="SSF52540">
    <property type="entry name" value="P-loop containing nucleoside triphosphate hydrolases"/>
    <property type="match status" value="1"/>
</dbReference>
<gene>
    <name evidence="2" type="ORF">FIBSPDRAFT_953226</name>
</gene>
<dbReference type="OrthoDB" id="10041966at2759"/>
<feature type="compositionally biased region" description="Low complexity" evidence="1">
    <location>
        <begin position="210"/>
        <end position="220"/>
    </location>
</feature>
<dbReference type="InterPro" id="IPR027417">
    <property type="entry name" value="P-loop_NTPase"/>
</dbReference>
<evidence type="ECO:0000313" key="2">
    <source>
        <dbReference type="EMBL" id="KZP22142.1"/>
    </source>
</evidence>
<sequence length="495" mass="54451">MSKSQSQSQSMHPKPKQRVILVGIGGASCAGKTTLAKHLARILPNSFIIHQDDFVRPIELAPLHPTLHVPDREAPRGAIDWPRLVAFIQGARETGRIPAEHGKRAGRGGGVFEAAAAKLEQEVVWGLVEGFLMYWHPAVVAQLDVRVFLRVPHDVLKQRRLERVYPRAGGTFWRDPPGYWDSIAYPAYVQSSAGLFERGDVEHGGVAIPSPNSASESASSVQGHGEWAGEGETGSARAVAGLLLIDLLKMQMDEVAERVCAVLINEVNGDEQETDRGIEGIRDKGNKNVDTAVSGRKLSTARAHYYWHLDRSSKKDDYFKSSIGVGFYELQESSTEVDAAGYFILEPGPQLCDDNVIDLTVDPNAEYGMKITNNTPWDLYPGIFYFETGDLSIVPYYLRSNSGKPSVDSPSKKNGGTLTIGYGYTGTSPRAYKLDDGQDVDIGFLKMLFVTDYVDFSHIPQTTPFSDGRGDTGPSKRNQDSWGTILIPLIQRRKT</sequence>
<dbReference type="STRING" id="436010.A0A166KQ55"/>
<accession>A0A166KQ55</accession>
<organism evidence="2 3">
    <name type="scientific">Athelia psychrophila</name>
    <dbReference type="NCBI Taxonomy" id="1759441"/>
    <lineage>
        <taxon>Eukaryota</taxon>
        <taxon>Fungi</taxon>
        <taxon>Dikarya</taxon>
        <taxon>Basidiomycota</taxon>
        <taxon>Agaricomycotina</taxon>
        <taxon>Agaricomycetes</taxon>
        <taxon>Agaricomycetidae</taxon>
        <taxon>Atheliales</taxon>
        <taxon>Atheliaceae</taxon>
        <taxon>Athelia</taxon>
    </lineage>
</organism>
<protein>
    <submittedName>
        <fullName evidence="2">P-loop containing nucleoside triphosphate hydrolase protein</fullName>
    </submittedName>
</protein>
<evidence type="ECO:0000256" key="1">
    <source>
        <dbReference type="SAM" id="MobiDB-lite"/>
    </source>
</evidence>
<name>A0A166KQ55_9AGAM</name>
<proteinExistence type="predicted"/>
<dbReference type="PROSITE" id="PS51257">
    <property type="entry name" value="PROKAR_LIPOPROTEIN"/>
    <property type="match status" value="1"/>
</dbReference>
<dbReference type="GO" id="GO:0016787">
    <property type="term" value="F:hydrolase activity"/>
    <property type="evidence" value="ECO:0007669"/>
    <property type="project" value="UniProtKB-KW"/>
</dbReference>
<keyword evidence="3" id="KW-1185">Reference proteome</keyword>
<dbReference type="CDD" id="cd02024">
    <property type="entry name" value="NRK1"/>
    <property type="match status" value="1"/>
</dbReference>
<dbReference type="PANTHER" id="PTHR10285">
    <property type="entry name" value="URIDINE KINASE"/>
    <property type="match status" value="1"/>
</dbReference>
<dbReference type="EMBL" id="KV417542">
    <property type="protein sequence ID" value="KZP22142.1"/>
    <property type="molecule type" value="Genomic_DNA"/>
</dbReference>
<feature type="region of interest" description="Disordered" evidence="1">
    <location>
        <begin position="210"/>
        <end position="232"/>
    </location>
</feature>
<evidence type="ECO:0000313" key="3">
    <source>
        <dbReference type="Proteomes" id="UP000076532"/>
    </source>
</evidence>
<keyword evidence="2" id="KW-0378">Hydrolase</keyword>
<dbReference type="Proteomes" id="UP000076532">
    <property type="component" value="Unassembled WGS sequence"/>
</dbReference>
<dbReference type="PRINTS" id="PR00988">
    <property type="entry name" value="URIDINKINASE"/>
</dbReference>